<protein>
    <recommendedName>
        <fullName evidence="4">Transmembrane protein</fullName>
    </recommendedName>
</protein>
<proteinExistence type="predicted"/>
<feature type="transmembrane region" description="Helical" evidence="1">
    <location>
        <begin position="12"/>
        <end position="36"/>
    </location>
</feature>
<dbReference type="PANTHER" id="PTHR36694">
    <property type="entry name" value="PASIFLORA 1, ISOFORM A-RELATED"/>
    <property type="match status" value="1"/>
</dbReference>
<feature type="transmembrane region" description="Helical" evidence="1">
    <location>
        <begin position="119"/>
        <end position="140"/>
    </location>
</feature>
<feature type="transmembrane region" description="Helical" evidence="1">
    <location>
        <begin position="91"/>
        <end position="113"/>
    </location>
</feature>
<dbReference type="OMA" id="VWIIANI"/>
<sequence length="158" mass="17472">MKVSSCCCCFSLKTGCIIISAYYIIVSLLLLVSSSMDLYGILTTDEDGPDKGKDPIIRGMLWTFLLIIGLHVLVSFVLLAGAKMEVPAMVLVWIIANIVFLVAVVSGMSVRLFLDPRKFLASIGKRIFSIIIGIYFLIVVKSFHTELKERQANDAEHV</sequence>
<keyword evidence="1" id="KW-0472">Membrane</keyword>
<dbReference type="InParanoid" id="A0A067QQG0"/>
<organism evidence="2 3">
    <name type="scientific">Zootermopsis nevadensis</name>
    <name type="common">Dampwood termite</name>
    <dbReference type="NCBI Taxonomy" id="136037"/>
    <lineage>
        <taxon>Eukaryota</taxon>
        <taxon>Metazoa</taxon>
        <taxon>Ecdysozoa</taxon>
        <taxon>Arthropoda</taxon>
        <taxon>Hexapoda</taxon>
        <taxon>Insecta</taxon>
        <taxon>Pterygota</taxon>
        <taxon>Neoptera</taxon>
        <taxon>Polyneoptera</taxon>
        <taxon>Dictyoptera</taxon>
        <taxon>Blattodea</taxon>
        <taxon>Blattoidea</taxon>
        <taxon>Termitoidae</taxon>
        <taxon>Termopsidae</taxon>
        <taxon>Zootermopsis</taxon>
    </lineage>
</organism>
<dbReference type="PANTHER" id="PTHR36694:SF11">
    <property type="entry name" value="LP21121P-RELATED"/>
    <property type="match status" value="1"/>
</dbReference>
<gene>
    <name evidence="2" type="ORF">L798_03577</name>
</gene>
<keyword evidence="3" id="KW-1185">Reference proteome</keyword>
<evidence type="ECO:0000256" key="1">
    <source>
        <dbReference type="SAM" id="Phobius"/>
    </source>
</evidence>
<keyword evidence="1" id="KW-0812">Transmembrane</keyword>
<feature type="transmembrane region" description="Helical" evidence="1">
    <location>
        <begin position="56"/>
        <end position="79"/>
    </location>
</feature>
<evidence type="ECO:0000313" key="3">
    <source>
        <dbReference type="Proteomes" id="UP000027135"/>
    </source>
</evidence>
<reference evidence="2 3" key="1">
    <citation type="journal article" date="2014" name="Nat. Commun.">
        <title>Molecular traces of alternative social organization in a termite genome.</title>
        <authorList>
            <person name="Terrapon N."/>
            <person name="Li C."/>
            <person name="Robertson H.M."/>
            <person name="Ji L."/>
            <person name="Meng X."/>
            <person name="Booth W."/>
            <person name="Chen Z."/>
            <person name="Childers C.P."/>
            <person name="Glastad K.M."/>
            <person name="Gokhale K."/>
            <person name="Gowin J."/>
            <person name="Gronenberg W."/>
            <person name="Hermansen R.A."/>
            <person name="Hu H."/>
            <person name="Hunt B.G."/>
            <person name="Huylmans A.K."/>
            <person name="Khalil S.M."/>
            <person name="Mitchell R.D."/>
            <person name="Munoz-Torres M.C."/>
            <person name="Mustard J.A."/>
            <person name="Pan H."/>
            <person name="Reese J.T."/>
            <person name="Scharf M.E."/>
            <person name="Sun F."/>
            <person name="Vogel H."/>
            <person name="Xiao J."/>
            <person name="Yang W."/>
            <person name="Yang Z."/>
            <person name="Yang Z."/>
            <person name="Zhou J."/>
            <person name="Zhu J."/>
            <person name="Brent C.S."/>
            <person name="Elsik C.G."/>
            <person name="Goodisman M.A."/>
            <person name="Liberles D.A."/>
            <person name="Roe R.M."/>
            <person name="Vargo E.L."/>
            <person name="Vilcinskas A."/>
            <person name="Wang J."/>
            <person name="Bornberg-Bauer E."/>
            <person name="Korb J."/>
            <person name="Zhang G."/>
            <person name="Liebig J."/>
        </authorList>
    </citation>
    <scope>NUCLEOTIDE SEQUENCE [LARGE SCALE GENOMIC DNA]</scope>
    <source>
        <tissue evidence="2">Whole organism</tissue>
    </source>
</reference>
<dbReference type="EMBL" id="KK853575">
    <property type="protein sequence ID" value="KDR06603.1"/>
    <property type="molecule type" value="Genomic_DNA"/>
</dbReference>
<evidence type="ECO:0008006" key="4">
    <source>
        <dbReference type="Google" id="ProtNLM"/>
    </source>
</evidence>
<keyword evidence="1" id="KW-1133">Transmembrane helix</keyword>
<evidence type="ECO:0000313" key="2">
    <source>
        <dbReference type="EMBL" id="KDR06603.1"/>
    </source>
</evidence>
<dbReference type="AlphaFoldDB" id="A0A067QQG0"/>
<dbReference type="Proteomes" id="UP000027135">
    <property type="component" value="Unassembled WGS sequence"/>
</dbReference>
<name>A0A067QQG0_ZOONE</name>
<accession>A0A067QQG0</accession>